<keyword evidence="5" id="KW-1185">Reference proteome</keyword>
<feature type="domain" description="Cyclic nucleotide-binding" evidence="2">
    <location>
        <begin position="281"/>
        <end position="406"/>
    </location>
</feature>
<feature type="domain" description="Cyclic nucleotide-binding" evidence="2">
    <location>
        <begin position="120"/>
        <end position="222"/>
    </location>
</feature>
<reference evidence="4 5" key="1">
    <citation type="submission" date="2019-03" db="EMBL/GenBank/DDBJ databases">
        <authorList>
            <person name="Gaulin E."/>
            <person name="Dumas B."/>
        </authorList>
    </citation>
    <scope>NUCLEOTIDE SEQUENCE [LARGE SCALE GENOMIC DNA]</scope>
    <source>
        <strain evidence="4">CBS 568.67</strain>
    </source>
</reference>
<dbReference type="Pfam" id="PF00027">
    <property type="entry name" value="cNMP_binding"/>
    <property type="match status" value="2"/>
</dbReference>
<evidence type="ECO:0000259" key="2">
    <source>
        <dbReference type="PROSITE" id="PS50042"/>
    </source>
</evidence>
<feature type="region of interest" description="Disordered" evidence="1">
    <location>
        <begin position="984"/>
        <end position="1012"/>
    </location>
</feature>
<dbReference type="Proteomes" id="UP000332933">
    <property type="component" value="Unassembled WGS sequence"/>
</dbReference>
<dbReference type="InterPro" id="IPR014710">
    <property type="entry name" value="RmlC-like_jellyroll"/>
</dbReference>
<dbReference type="EMBL" id="VJMH01005185">
    <property type="protein sequence ID" value="KAF0699320.1"/>
    <property type="molecule type" value="Genomic_DNA"/>
</dbReference>
<feature type="compositionally biased region" description="Polar residues" evidence="1">
    <location>
        <begin position="685"/>
        <end position="705"/>
    </location>
</feature>
<dbReference type="SMART" id="SM00100">
    <property type="entry name" value="cNMP"/>
    <property type="match status" value="3"/>
</dbReference>
<dbReference type="AlphaFoldDB" id="A0A485KQ94"/>
<feature type="region of interest" description="Disordered" evidence="1">
    <location>
        <begin position="685"/>
        <end position="713"/>
    </location>
</feature>
<gene>
    <name evidence="4" type="primary">Aste57867_10110</name>
    <name evidence="3" type="ORF">As57867_010071</name>
    <name evidence="4" type="ORF">ASTE57867_10110</name>
</gene>
<dbReference type="OrthoDB" id="21144at2759"/>
<dbReference type="Gene3D" id="2.60.120.10">
    <property type="entry name" value="Jelly Rolls"/>
    <property type="match status" value="3"/>
</dbReference>
<evidence type="ECO:0000313" key="5">
    <source>
        <dbReference type="Proteomes" id="UP000332933"/>
    </source>
</evidence>
<dbReference type="InterPro" id="IPR018490">
    <property type="entry name" value="cNMP-bd_dom_sf"/>
</dbReference>
<reference evidence="3" key="2">
    <citation type="submission" date="2019-06" db="EMBL/GenBank/DDBJ databases">
        <title>Genomics analysis of Aphanomyces spp. identifies a new class of oomycete effector associated with host adaptation.</title>
        <authorList>
            <person name="Gaulin E."/>
        </authorList>
    </citation>
    <scope>NUCLEOTIDE SEQUENCE</scope>
    <source>
        <strain evidence="3">CBS 578.67</strain>
    </source>
</reference>
<accession>A0A485KQ94</accession>
<dbReference type="CDD" id="cd00038">
    <property type="entry name" value="CAP_ED"/>
    <property type="match status" value="2"/>
</dbReference>
<organism evidence="4 5">
    <name type="scientific">Aphanomyces stellatus</name>
    <dbReference type="NCBI Taxonomy" id="120398"/>
    <lineage>
        <taxon>Eukaryota</taxon>
        <taxon>Sar</taxon>
        <taxon>Stramenopiles</taxon>
        <taxon>Oomycota</taxon>
        <taxon>Saprolegniomycetes</taxon>
        <taxon>Saprolegniales</taxon>
        <taxon>Verrucalvaceae</taxon>
        <taxon>Aphanomyces</taxon>
    </lineage>
</organism>
<dbReference type="SUPFAM" id="SSF51206">
    <property type="entry name" value="cAMP-binding domain-like"/>
    <property type="match status" value="3"/>
</dbReference>
<dbReference type="PROSITE" id="PS50042">
    <property type="entry name" value="CNMP_BINDING_3"/>
    <property type="match status" value="2"/>
</dbReference>
<dbReference type="PANTHER" id="PTHR23011">
    <property type="entry name" value="CYCLIC NUCLEOTIDE-BINDING DOMAIN CONTAINING PROTEIN"/>
    <property type="match status" value="1"/>
</dbReference>
<dbReference type="PANTHER" id="PTHR23011:SF28">
    <property type="entry name" value="CYCLIC NUCLEOTIDE-BINDING DOMAIN CONTAINING PROTEIN"/>
    <property type="match status" value="1"/>
</dbReference>
<protein>
    <submittedName>
        <fullName evidence="4">Aste57867_10110 protein</fullName>
    </submittedName>
</protein>
<evidence type="ECO:0000256" key="1">
    <source>
        <dbReference type="SAM" id="MobiDB-lite"/>
    </source>
</evidence>
<dbReference type="EMBL" id="CAADRA010005206">
    <property type="protein sequence ID" value="VFT86986.1"/>
    <property type="molecule type" value="Genomic_DNA"/>
</dbReference>
<name>A0A485KQ94_9STRA</name>
<evidence type="ECO:0000313" key="3">
    <source>
        <dbReference type="EMBL" id="KAF0699320.1"/>
    </source>
</evidence>
<dbReference type="InterPro" id="IPR000595">
    <property type="entry name" value="cNMP-bd_dom"/>
</dbReference>
<sequence>MTGGGPKRGKALATNEPRKISLASQVELSSVGSAFERLVLEDGPNVQHCRSLLLKPVELRNLEEVHTVPAHQPPLAQSSTPVDQNVFQHIENRQVLRQPRSPYVRPLTTGVIVCVEKESEFYRALQLQTLLTPSSYVFRQGEPGDKFYVIFSGQVEVRKWLVSPTGESIESFICELRPGDCFGDRALTGGLNETHPREASIVTLGDKTELAFMDKVSYSKIMRETSTDARGADMPKSPGLEVAKRFRSNKDIVRTIFLQPAHERTERDLKFAVEYLKGVKFFARFSFEVRKQLCKALRLVCAWTNTTVFEEGQPGHHFYILFSGCVEVLITTTNRYDQVVQTVVSTLKEAETFGELALSEENGCRRATVAATEYTELLTLSRDDYVPLIQKYQNQYHSEYVRMLSQNPYFMGDEWDATTLEAMCSVMVEKYFPFEGEICKQGSRATEMFVVVRGECVAKYEGKDPFTNEPITVALGRFGPNSVMGCAEATAGKFNDVFVRTTSIYATSPVKVRHSIGVGDDVALQLLVLSRFDIFHLLSPEARASLQRWSHDEQAESLDSRVLKTIVWEKYRSNFMADFVATHGLHADPVTTPTLPAMSPHRSTLAPLKTINIQDRQVVDAGEIQLYPRPKLMYSSSHGHLPDQMESPWRRPASMAGKSIVDSKQGQLKLAKTNKPPDVYILESTHSTTGESHPKRSSLTGSASMPSLPPLTDHDARNSVATPAVSTTGVTHIHPFGRASTPDRAKTPAAANAGIHHTRQFLWAPLHGIYLPFSIVGLGRSAESRAPMAFRVCGKFRDLDGALDMFHDICKLEPVSGGGDHGSFVVYKDADVSMTLQNMQGDAAPTPATMTHSSQPPIKDRLKMKRTSVVVGVPELPKARKDMFPDSHAIVAAVRRDGHVQVIGQRFACIGLSDTADDMHVYVYHTFPTPQSAIRHTKHLVSMLNAFADNCLYVVPLFEWIHRDELERYEARNTDLDSLLDGKSSTASKYSGWKARKEAVRKRQGHLYQSNG</sequence>
<proteinExistence type="predicted"/>
<evidence type="ECO:0000313" key="4">
    <source>
        <dbReference type="EMBL" id="VFT86986.1"/>
    </source>
</evidence>